<comment type="caution">
    <text evidence="3">The sequence shown here is derived from an EMBL/GenBank/DDBJ whole genome shotgun (WGS) entry which is preliminary data.</text>
</comment>
<proteinExistence type="predicted"/>
<protein>
    <submittedName>
        <fullName evidence="3">Nuclear segregation protein Bfr1</fullName>
    </submittedName>
</protein>
<feature type="region of interest" description="Disordered" evidence="2">
    <location>
        <begin position="456"/>
        <end position="477"/>
    </location>
</feature>
<accession>A0AAD9PMQ2</accession>
<feature type="coiled-coil region" evidence="1">
    <location>
        <begin position="252"/>
        <end position="314"/>
    </location>
</feature>
<dbReference type="AlphaFoldDB" id="A0AAD9PMQ2"/>
<dbReference type="GO" id="GO:0003729">
    <property type="term" value="F:mRNA binding"/>
    <property type="evidence" value="ECO:0007669"/>
    <property type="project" value="TreeGrafter"/>
</dbReference>
<dbReference type="GeneID" id="94334788"/>
<dbReference type="KEGG" id="bdw:94334788"/>
<gene>
    <name evidence="3" type="ORF">BdWA1_000490</name>
</gene>
<dbReference type="GO" id="GO:0042175">
    <property type="term" value="C:nuclear outer membrane-endoplasmic reticulum membrane network"/>
    <property type="evidence" value="ECO:0007669"/>
    <property type="project" value="TreeGrafter"/>
</dbReference>
<dbReference type="GO" id="GO:0005783">
    <property type="term" value="C:endoplasmic reticulum"/>
    <property type="evidence" value="ECO:0007669"/>
    <property type="project" value="TreeGrafter"/>
</dbReference>
<dbReference type="GO" id="GO:0008298">
    <property type="term" value="P:intracellular mRNA localization"/>
    <property type="evidence" value="ECO:0007669"/>
    <property type="project" value="TreeGrafter"/>
</dbReference>
<keyword evidence="4" id="KW-1185">Reference proteome</keyword>
<feature type="region of interest" description="Disordered" evidence="2">
    <location>
        <begin position="1"/>
        <end position="47"/>
    </location>
</feature>
<feature type="compositionally biased region" description="Basic and acidic residues" evidence="2">
    <location>
        <begin position="25"/>
        <end position="47"/>
    </location>
</feature>
<evidence type="ECO:0000256" key="2">
    <source>
        <dbReference type="SAM" id="MobiDB-lite"/>
    </source>
</evidence>
<organism evidence="3 4">
    <name type="scientific">Babesia duncani</name>
    <dbReference type="NCBI Taxonomy" id="323732"/>
    <lineage>
        <taxon>Eukaryota</taxon>
        <taxon>Sar</taxon>
        <taxon>Alveolata</taxon>
        <taxon>Apicomplexa</taxon>
        <taxon>Aconoidasida</taxon>
        <taxon>Piroplasmida</taxon>
        <taxon>Babesiidae</taxon>
        <taxon>Babesia</taxon>
    </lineage>
</organism>
<evidence type="ECO:0000256" key="1">
    <source>
        <dbReference type="SAM" id="Coils"/>
    </source>
</evidence>
<evidence type="ECO:0000313" key="4">
    <source>
        <dbReference type="Proteomes" id="UP001214638"/>
    </source>
</evidence>
<dbReference type="GO" id="GO:1990904">
    <property type="term" value="C:ribonucleoprotein complex"/>
    <property type="evidence" value="ECO:0007669"/>
    <property type="project" value="TreeGrafter"/>
</dbReference>
<dbReference type="PANTHER" id="PTHR31027:SF2">
    <property type="entry name" value="LEBERCILIN DOMAIN-CONTAINING PROTEIN"/>
    <property type="match status" value="1"/>
</dbReference>
<keyword evidence="1" id="KW-0175">Coiled coil</keyword>
<sequence>MELSNESSGAVPKGRVGKPHGRGGRNGDSRPPRQPRPEELPFKAKIDEESRAIDALQLELSKVNKMISEHTGASGQGGNEERLLLKKSLDEIQAQIDDLEARRTKCLEALDARQKENKDKHKALHDLKASLGFRSEREVDMQIQQLEQRMMTSSMTLKEEKAMLQQLQQLRVTRASMEPLRQMEVAAQKNSETDVERSIRAELDAIRDKMTQLKSAKREFGQKLYILNEQKKKSFSTINSYFDRRTEITTKIREHVANRQKIAKELEQLNSEYYAKQQQLYQQRLQQQEQQRKKRALEVEIKKLSRQLDESNFLPYDSEIRLLQQVAIYIDKLATSGEATPQMQPADQPPRVDQDLENKIQGKILSPKDNAHVFLVAPKQKKDPKARQARQKPFKLDVTTMSYFEHVGVKAPTTLESIPECKREVQEKLQHLMQLQSECDTAALRQEIETKLANAQQKLEQLHEPQKANTKQNEADQ</sequence>
<dbReference type="EMBL" id="JALLKP010000001">
    <property type="protein sequence ID" value="KAK2197490.1"/>
    <property type="molecule type" value="Genomic_DNA"/>
</dbReference>
<feature type="compositionally biased region" description="Polar residues" evidence="2">
    <location>
        <begin position="467"/>
        <end position="477"/>
    </location>
</feature>
<dbReference type="PANTHER" id="PTHR31027">
    <property type="entry name" value="NUCLEAR SEGREGATION PROTEIN BFR1"/>
    <property type="match status" value="1"/>
</dbReference>
<name>A0AAD9PMQ2_9APIC</name>
<reference evidence="3" key="1">
    <citation type="journal article" date="2023" name="Nat. Microbiol.">
        <title>Babesia duncani multi-omics identifies virulence factors and drug targets.</title>
        <authorList>
            <person name="Singh P."/>
            <person name="Lonardi S."/>
            <person name="Liang Q."/>
            <person name="Vydyam P."/>
            <person name="Khabirova E."/>
            <person name="Fang T."/>
            <person name="Gihaz S."/>
            <person name="Thekkiniath J."/>
            <person name="Munshi M."/>
            <person name="Abel S."/>
            <person name="Ciampossin L."/>
            <person name="Batugedara G."/>
            <person name="Gupta M."/>
            <person name="Lu X.M."/>
            <person name="Lenz T."/>
            <person name="Chakravarty S."/>
            <person name="Cornillot E."/>
            <person name="Hu Y."/>
            <person name="Ma W."/>
            <person name="Gonzalez L.M."/>
            <person name="Sanchez S."/>
            <person name="Estrada K."/>
            <person name="Sanchez-Flores A."/>
            <person name="Montero E."/>
            <person name="Harb O.S."/>
            <person name="Le Roch K.G."/>
            <person name="Mamoun C.B."/>
        </authorList>
    </citation>
    <scope>NUCLEOTIDE SEQUENCE</scope>
    <source>
        <strain evidence="3">WA1</strain>
    </source>
</reference>
<dbReference type="Proteomes" id="UP001214638">
    <property type="component" value="Unassembled WGS sequence"/>
</dbReference>
<dbReference type="InterPro" id="IPR039604">
    <property type="entry name" value="Bfr1"/>
</dbReference>
<dbReference type="RefSeq" id="XP_067804332.1">
    <property type="nucleotide sequence ID" value="XM_067945541.1"/>
</dbReference>
<evidence type="ECO:0000313" key="3">
    <source>
        <dbReference type="EMBL" id="KAK2197490.1"/>
    </source>
</evidence>